<evidence type="ECO:0000256" key="6">
    <source>
        <dbReference type="SAM" id="SignalP"/>
    </source>
</evidence>
<evidence type="ECO:0000256" key="5">
    <source>
        <dbReference type="SAM" id="MobiDB-lite"/>
    </source>
</evidence>
<evidence type="ECO:0000259" key="7">
    <source>
        <dbReference type="PROSITE" id="PS51007"/>
    </source>
</evidence>
<feature type="domain" description="Cytochrome c" evidence="7">
    <location>
        <begin position="22"/>
        <end position="102"/>
    </location>
</feature>
<evidence type="ECO:0000313" key="8">
    <source>
        <dbReference type="EMBL" id="KAF1688495.1"/>
    </source>
</evidence>
<dbReference type="PROSITE" id="PS51007">
    <property type="entry name" value="CYTC"/>
    <property type="match status" value="1"/>
</dbReference>
<dbReference type="SUPFAM" id="SSF46626">
    <property type="entry name" value="Cytochrome c"/>
    <property type="match status" value="1"/>
</dbReference>
<dbReference type="OrthoDB" id="9770043at2"/>
<dbReference type="GO" id="GO:0046872">
    <property type="term" value="F:metal ion binding"/>
    <property type="evidence" value="ECO:0007669"/>
    <property type="project" value="UniProtKB-KW"/>
</dbReference>
<protein>
    <recommendedName>
        <fullName evidence="7">Cytochrome c domain-containing protein</fullName>
    </recommendedName>
</protein>
<dbReference type="Pfam" id="PF13442">
    <property type="entry name" value="Cytochrome_CBB3"/>
    <property type="match status" value="1"/>
</dbReference>
<evidence type="ECO:0000256" key="1">
    <source>
        <dbReference type="ARBA" id="ARBA00022617"/>
    </source>
</evidence>
<comment type="caution">
    <text evidence="8">The sequence shown here is derived from an EMBL/GenBank/DDBJ whole genome shotgun (WGS) entry which is preliminary data.</text>
</comment>
<organism evidence="8 9">
    <name type="scientific">Pseudoxanthomonas taiwanensis</name>
    <dbReference type="NCBI Taxonomy" id="176598"/>
    <lineage>
        <taxon>Bacteria</taxon>
        <taxon>Pseudomonadati</taxon>
        <taxon>Pseudomonadota</taxon>
        <taxon>Gammaproteobacteria</taxon>
        <taxon>Lysobacterales</taxon>
        <taxon>Lysobacteraceae</taxon>
        <taxon>Pseudoxanthomonas</taxon>
    </lineage>
</organism>
<dbReference type="InterPro" id="IPR036909">
    <property type="entry name" value="Cyt_c-like_dom_sf"/>
</dbReference>
<sequence length="485" mass="53963">MHGIHIRTLFALLLALAWTPPAQAQDGAALYRDNCAACHGPDRQGTGLGPPLSPRTYRYGGTRADLVRIIRNGIPSQGMPSFAATLTAEQIEALADFLPARQGREEEEGEPPPHEFDPVPGVVDTLDYAVRVERFAEGLETVWAMAFLDARTALVSERPGRLRVIRDGVLQPEPVRGTPRVHVHSHHWNQGGLLDIALDPDYAQNGWIYLSYSHPLDRTGPQGDPLAMTRVVRGRIRDNTWVDEQVVFQAPLESYGELYWHYGGRMVFDPQGRLVFSVGDRGVQELAREPGWPTGKMHRVMPDGSIPPDNPFVGREGTLPSIYSYGHRNPQGITLDPHTGRIWSTEHGPRGGDELNLIEAGGDYGWPVATYGINYDGTLLTPHTHLEGVRQPAYYWRPSIGVSGVAYYDGDEFPLWRGKLLVTSLGRRQLRLLTLDGERVQHEEILLRTEGRPYEPVVGPDGAIYLVTDSPGQILRLTAAEERKR</sequence>
<dbReference type="PANTHER" id="PTHR19328:SF75">
    <property type="entry name" value="ALDOSE SUGAR DEHYDROGENASE YLII"/>
    <property type="match status" value="1"/>
</dbReference>
<dbReference type="PANTHER" id="PTHR19328">
    <property type="entry name" value="HEDGEHOG-INTERACTING PROTEIN"/>
    <property type="match status" value="1"/>
</dbReference>
<keyword evidence="2 4" id="KW-0479">Metal-binding</keyword>
<dbReference type="Proteomes" id="UP000717981">
    <property type="component" value="Unassembled WGS sequence"/>
</dbReference>
<reference evidence="8" key="1">
    <citation type="submission" date="2017-10" db="EMBL/GenBank/DDBJ databases">
        <title>Whole genome sequencing of members of genus Pseudoxanthomonas.</title>
        <authorList>
            <person name="Kumar S."/>
            <person name="Bansal K."/>
            <person name="Kaur A."/>
            <person name="Patil P."/>
            <person name="Sharma S."/>
            <person name="Patil P.B."/>
        </authorList>
    </citation>
    <scope>NUCLEOTIDE SEQUENCE</scope>
    <source>
        <strain evidence="8">DSM 22914</strain>
    </source>
</reference>
<dbReference type="AlphaFoldDB" id="A0A921NT00"/>
<evidence type="ECO:0000256" key="4">
    <source>
        <dbReference type="PROSITE-ProRule" id="PRU00433"/>
    </source>
</evidence>
<evidence type="ECO:0000313" key="9">
    <source>
        <dbReference type="Proteomes" id="UP000717981"/>
    </source>
</evidence>
<gene>
    <name evidence="8" type="ORF">CR938_09770</name>
</gene>
<keyword evidence="3 4" id="KW-0408">Iron</keyword>
<dbReference type="InterPro" id="IPR009056">
    <property type="entry name" value="Cyt_c-like_dom"/>
</dbReference>
<keyword evidence="9" id="KW-1185">Reference proteome</keyword>
<proteinExistence type="predicted"/>
<name>A0A921NT00_9GAMM</name>
<feature type="signal peptide" evidence="6">
    <location>
        <begin position="1"/>
        <end position="24"/>
    </location>
</feature>
<evidence type="ECO:0000256" key="2">
    <source>
        <dbReference type="ARBA" id="ARBA00022723"/>
    </source>
</evidence>
<evidence type="ECO:0000256" key="3">
    <source>
        <dbReference type="ARBA" id="ARBA00023004"/>
    </source>
</evidence>
<dbReference type="GO" id="GO:0020037">
    <property type="term" value="F:heme binding"/>
    <property type="evidence" value="ECO:0007669"/>
    <property type="project" value="InterPro"/>
</dbReference>
<dbReference type="GO" id="GO:0009055">
    <property type="term" value="F:electron transfer activity"/>
    <property type="evidence" value="ECO:0007669"/>
    <property type="project" value="InterPro"/>
</dbReference>
<keyword evidence="1 4" id="KW-0349">Heme</keyword>
<dbReference type="InterPro" id="IPR011041">
    <property type="entry name" value="Quinoprot_gluc/sorb_DH_b-prop"/>
</dbReference>
<dbReference type="Pfam" id="PF07995">
    <property type="entry name" value="GSDH"/>
    <property type="match status" value="1"/>
</dbReference>
<dbReference type="RefSeq" id="WP_162124833.1">
    <property type="nucleotide sequence ID" value="NZ_PDWK01000047.1"/>
</dbReference>
<dbReference type="EMBL" id="PDWK01000047">
    <property type="protein sequence ID" value="KAF1688495.1"/>
    <property type="molecule type" value="Genomic_DNA"/>
</dbReference>
<dbReference type="InterPro" id="IPR011042">
    <property type="entry name" value="6-blade_b-propeller_TolB-like"/>
</dbReference>
<dbReference type="Gene3D" id="2.120.10.30">
    <property type="entry name" value="TolB, C-terminal domain"/>
    <property type="match status" value="1"/>
</dbReference>
<accession>A0A921NT00</accession>
<dbReference type="InterPro" id="IPR012938">
    <property type="entry name" value="Glc/Sorbosone_DH"/>
</dbReference>
<feature type="region of interest" description="Disordered" evidence="5">
    <location>
        <begin position="288"/>
        <end position="311"/>
    </location>
</feature>
<dbReference type="SUPFAM" id="SSF50952">
    <property type="entry name" value="Soluble quinoprotein glucose dehydrogenase"/>
    <property type="match status" value="1"/>
</dbReference>
<keyword evidence="6" id="KW-0732">Signal</keyword>
<feature type="chain" id="PRO_5037173642" description="Cytochrome c domain-containing protein" evidence="6">
    <location>
        <begin position="25"/>
        <end position="485"/>
    </location>
</feature>
<dbReference type="Gene3D" id="1.10.760.10">
    <property type="entry name" value="Cytochrome c-like domain"/>
    <property type="match status" value="1"/>
</dbReference>